<sequence>MTAEKTAEDYLEELIQQHAAGSCLSGSCFLFPVGAGVFFAFFFAVGGSAGWMHSSIEGPASVFFEVAGAALGSFAAVTTNTDAPHKRVGLFLVIAAAAILVKACVFLFLPAELSNIVMSAFCVGTVAGMVAWLWEHVVTPHMKRRAASAKAYASGKFVV</sequence>
<dbReference type="InParanoid" id="A0A0G4FAH9"/>
<accession>A0A0G4FAH9</accession>
<name>A0A0G4FAH9_VITBC</name>
<keyword evidence="1" id="KW-0472">Membrane</keyword>
<evidence type="ECO:0000256" key="1">
    <source>
        <dbReference type="SAM" id="Phobius"/>
    </source>
</evidence>
<feature type="transmembrane region" description="Helical" evidence="1">
    <location>
        <begin position="115"/>
        <end position="134"/>
    </location>
</feature>
<keyword evidence="1" id="KW-0812">Transmembrane</keyword>
<evidence type="ECO:0000313" key="2">
    <source>
        <dbReference type="EMBL" id="CEM09464.1"/>
    </source>
</evidence>
<protein>
    <submittedName>
        <fullName evidence="2">Uncharacterized protein</fullName>
    </submittedName>
</protein>
<dbReference type="EMBL" id="CDMY01000395">
    <property type="protein sequence ID" value="CEM09464.1"/>
    <property type="molecule type" value="Genomic_DNA"/>
</dbReference>
<reference evidence="2 3" key="1">
    <citation type="submission" date="2014-11" db="EMBL/GenBank/DDBJ databases">
        <authorList>
            <person name="Zhu J."/>
            <person name="Qi W."/>
            <person name="Song R."/>
        </authorList>
    </citation>
    <scope>NUCLEOTIDE SEQUENCE [LARGE SCALE GENOMIC DNA]</scope>
</reference>
<feature type="transmembrane region" description="Helical" evidence="1">
    <location>
        <begin position="29"/>
        <end position="52"/>
    </location>
</feature>
<organism evidence="2 3">
    <name type="scientific">Vitrella brassicaformis (strain CCMP3155)</name>
    <dbReference type="NCBI Taxonomy" id="1169540"/>
    <lineage>
        <taxon>Eukaryota</taxon>
        <taxon>Sar</taxon>
        <taxon>Alveolata</taxon>
        <taxon>Colpodellida</taxon>
        <taxon>Vitrellaceae</taxon>
        <taxon>Vitrella</taxon>
    </lineage>
</organism>
<dbReference type="Proteomes" id="UP000041254">
    <property type="component" value="Unassembled WGS sequence"/>
</dbReference>
<dbReference type="VEuPathDB" id="CryptoDB:Vbra_4260"/>
<dbReference type="AlphaFoldDB" id="A0A0G4FAH9"/>
<feature type="transmembrane region" description="Helical" evidence="1">
    <location>
        <begin position="58"/>
        <end position="77"/>
    </location>
</feature>
<dbReference type="PROSITE" id="PS51257">
    <property type="entry name" value="PROKAR_LIPOPROTEIN"/>
    <property type="match status" value="1"/>
</dbReference>
<evidence type="ECO:0000313" key="3">
    <source>
        <dbReference type="Proteomes" id="UP000041254"/>
    </source>
</evidence>
<feature type="transmembrane region" description="Helical" evidence="1">
    <location>
        <begin position="89"/>
        <end position="109"/>
    </location>
</feature>
<keyword evidence="1" id="KW-1133">Transmembrane helix</keyword>
<proteinExistence type="predicted"/>
<gene>
    <name evidence="2" type="ORF">Vbra_4260</name>
</gene>
<keyword evidence="3" id="KW-1185">Reference proteome</keyword>